<gene>
    <name evidence="2" type="ORF">AB986_03435</name>
</gene>
<dbReference type="PATRIC" id="fig|157733.3.peg.2904"/>
<proteinExistence type="predicted"/>
<dbReference type="AlphaFoldDB" id="A0A0J6CZ38"/>
<dbReference type="InterPro" id="IPR041359">
    <property type="entry name" value="MetOD1"/>
</dbReference>
<comment type="caution">
    <text evidence="2">The sequence shown here is derived from an EMBL/GenBank/DDBJ whole genome shotgun (WGS) entry which is preliminary data.</text>
</comment>
<sequence length="209" mass="23567">MNQLQPLTASKFLGKLIIQYAHIHKRTIGPGAQEYITQLGIRTGEWLESYYPESGWTPDDYARVIVDIKNSIGGEFYISEVNERYVVVKSNSCPFGNQVKDAPHLCKMTSSVFGGIASRHFKYGEVNLRKRIALGDPGCEVLIAFEPGIEAGDRYENVPITPKNGDPFSWEEDAIALLNKELKRSDDMVMKLVQEVEDLKKQVDQNKTI</sequence>
<evidence type="ECO:0000313" key="2">
    <source>
        <dbReference type="EMBL" id="KMM38368.1"/>
    </source>
</evidence>
<keyword evidence="3" id="KW-1185">Reference proteome</keyword>
<reference evidence="2" key="1">
    <citation type="submission" date="2015-06" db="EMBL/GenBank/DDBJ databases">
        <authorList>
            <person name="Liu B."/>
            <person name="Wang J."/>
            <person name="Zhu Y."/>
            <person name="Liu G."/>
            <person name="Chen Q."/>
            <person name="Zheng C."/>
            <person name="Che J."/>
            <person name="Ge C."/>
            <person name="Shi H."/>
            <person name="Pan Z."/>
            <person name="Liu X."/>
        </authorList>
    </citation>
    <scope>NUCLEOTIDE SEQUENCE [LARGE SCALE GENOMIC DNA]</scope>
    <source>
        <strain evidence="2">DSM 16346</strain>
    </source>
</reference>
<name>A0A0J6CZ38_9BACL</name>
<dbReference type="RefSeq" id="WP_048309479.1">
    <property type="nucleotide sequence ID" value="NZ_CP119526.1"/>
</dbReference>
<evidence type="ECO:0000259" key="1">
    <source>
        <dbReference type="Pfam" id="PF18546"/>
    </source>
</evidence>
<dbReference type="OrthoDB" id="260231at2"/>
<protein>
    <submittedName>
        <fullName evidence="2">Sigma-54 dependent transcriptional regulator</fullName>
    </submittedName>
</protein>
<dbReference type="Proteomes" id="UP000035996">
    <property type="component" value="Unassembled WGS sequence"/>
</dbReference>
<evidence type="ECO:0000313" key="3">
    <source>
        <dbReference type="Proteomes" id="UP000035996"/>
    </source>
</evidence>
<accession>A0A0J6CZ38</accession>
<dbReference type="EMBL" id="LELK01000001">
    <property type="protein sequence ID" value="KMM38368.1"/>
    <property type="molecule type" value="Genomic_DNA"/>
</dbReference>
<dbReference type="STRING" id="157733.AB986_03435"/>
<dbReference type="Pfam" id="PF18546">
    <property type="entry name" value="MetOD1"/>
    <property type="match status" value="1"/>
</dbReference>
<organism evidence="2 3">
    <name type="scientific">Guptibacillus hwajinpoensis</name>
    <dbReference type="NCBI Taxonomy" id="208199"/>
    <lineage>
        <taxon>Bacteria</taxon>
        <taxon>Bacillati</taxon>
        <taxon>Bacillota</taxon>
        <taxon>Bacilli</taxon>
        <taxon>Bacillales</taxon>
        <taxon>Guptibacillaceae</taxon>
        <taxon>Guptibacillus</taxon>
    </lineage>
</organism>
<feature type="domain" description="Metanogen output" evidence="1">
    <location>
        <begin position="61"/>
        <end position="143"/>
    </location>
</feature>